<feature type="transmembrane region" description="Helical" evidence="8">
    <location>
        <begin position="226"/>
        <end position="249"/>
    </location>
</feature>
<dbReference type="RefSeq" id="WP_407877029.1">
    <property type="nucleotide sequence ID" value="NZ_BTHG01000002.1"/>
</dbReference>
<feature type="transmembrane region" description="Helical" evidence="8">
    <location>
        <begin position="292"/>
        <end position="311"/>
    </location>
</feature>
<proteinExistence type="inferred from homology"/>
<evidence type="ECO:0000256" key="8">
    <source>
        <dbReference type="RuleBase" id="RU361157"/>
    </source>
</evidence>
<dbReference type="EMBL" id="BTHG01000002">
    <property type="protein sequence ID" value="GMN89203.1"/>
    <property type="molecule type" value="Genomic_DNA"/>
</dbReference>
<keyword evidence="11" id="KW-1185">Reference proteome</keyword>
<feature type="transmembrane region" description="Helical" evidence="8">
    <location>
        <begin position="183"/>
        <end position="205"/>
    </location>
</feature>
<protein>
    <recommendedName>
        <fullName evidence="8">Transport permease protein</fullName>
    </recommendedName>
</protein>
<comment type="subcellular location">
    <subcellularLocation>
        <location evidence="8">Cell inner membrane</location>
        <topology evidence="8">Multi-pass membrane protein</topology>
    </subcellularLocation>
    <subcellularLocation>
        <location evidence="1">Cell membrane</location>
        <topology evidence="1">Multi-pass membrane protein</topology>
    </subcellularLocation>
</comment>
<feature type="domain" description="ABC transmembrane type-2" evidence="9">
    <location>
        <begin position="145"/>
        <end position="374"/>
    </location>
</feature>
<name>A0ABQ6PEP9_9GAMM</name>
<dbReference type="PRINTS" id="PR00164">
    <property type="entry name" value="ABC2TRNSPORT"/>
</dbReference>
<feature type="transmembrane region" description="Helical" evidence="8">
    <location>
        <begin position="255"/>
        <end position="280"/>
    </location>
</feature>
<dbReference type="PANTHER" id="PTHR30294:SF29">
    <property type="entry name" value="MULTIDRUG ABC TRANSPORTER PERMEASE YBHS-RELATED"/>
    <property type="match status" value="1"/>
</dbReference>
<reference evidence="10 11" key="1">
    <citation type="journal article" date="2024" name="Dis. Aquat. Organ.">
        <title>Francisella sciaenopsi sp. nov. isolated from diseased red drum Sciaenops ocellatus in Florida, USA.</title>
        <authorList>
            <person name="Kawahara M."/>
            <person name="Cody T.T."/>
            <person name="Yanong R.P.E."/>
            <person name="Henderson E."/>
            <person name="Yazdi Z."/>
            <person name="Soto E."/>
        </authorList>
    </citation>
    <scope>NUCLEOTIDE SEQUENCE [LARGE SCALE GENOMIC DNA]</scope>
    <source>
        <strain evidence="10 11">R22-20-7</strain>
    </source>
</reference>
<evidence type="ECO:0000256" key="4">
    <source>
        <dbReference type="ARBA" id="ARBA00022475"/>
    </source>
</evidence>
<evidence type="ECO:0000256" key="6">
    <source>
        <dbReference type="ARBA" id="ARBA00022989"/>
    </source>
</evidence>
<comment type="caution">
    <text evidence="10">The sequence shown here is derived from an EMBL/GenBank/DDBJ whole genome shotgun (WGS) entry which is preliminary data.</text>
</comment>
<dbReference type="PANTHER" id="PTHR30294">
    <property type="entry name" value="MEMBRANE COMPONENT OF ABC TRANSPORTER YHHJ-RELATED"/>
    <property type="match status" value="1"/>
</dbReference>
<evidence type="ECO:0000256" key="1">
    <source>
        <dbReference type="ARBA" id="ARBA00004651"/>
    </source>
</evidence>
<evidence type="ECO:0000256" key="7">
    <source>
        <dbReference type="ARBA" id="ARBA00023136"/>
    </source>
</evidence>
<evidence type="ECO:0000256" key="2">
    <source>
        <dbReference type="ARBA" id="ARBA00007783"/>
    </source>
</evidence>
<keyword evidence="6 8" id="KW-1133">Transmembrane helix</keyword>
<sequence length="375" mass="42075">MTKYFSFNRYYAILLKEIIHMMRDKLTIGLLIGIPLIQLILFGFAINLDPKHLSTAIVNNDHTIQTNYLISKINNTNYFNIKYQLQSRDEALKLMRQGKVQFIIDIPANFTKDIYANRSPEALIISDAASATPGGAALAAINAVKEINSNYFTKGNHLSLNKTPFKFVIHNKYNPENKTQNTIVPALAGVILTMTMVMVTAMTITREKEYGTIESLLATPVNSIEIIFGKITPYILVGYFQLILIIFFAKAIFDITIIGSIPLLLLATLPFILANLLVGITFSTVAETQLQAMQLTFFFFLPSILLSGFMFPFDGMPEWAQVIGNLLPLTHYLNIIREILLKGGNLFDVLSSIMPLVAFICLVSIICIKRYKNTI</sequence>
<evidence type="ECO:0000256" key="5">
    <source>
        <dbReference type="ARBA" id="ARBA00022692"/>
    </source>
</evidence>
<evidence type="ECO:0000256" key="3">
    <source>
        <dbReference type="ARBA" id="ARBA00022448"/>
    </source>
</evidence>
<dbReference type="Gene3D" id="3.40.1710.10">
    <property type="entry name" value="abc type-2 transporter like domain"/>
    <property type="match status" value="1"/>
</dbReference>
<keyword evidence="3 8" id="KW-0813">Transport</keyword>
<organism evidence="10 11">
    <name type="scientific">Francisella sciaenopsi</name>
    <dbReference type="NCBI Taxonomy" id="3055034"/>
    <lineage>
        <taxon>Bacteria</taxon>
        <taxon>Pseudomonadati</taxon>
        <taxon>Pseudomonadota</taxon>
        <taxon>Gammaproteobacteria</taxon>
        <taxon>Thiotrichales</taxon>
        <taxon>Francisellaceae</taxon>
        <taxon>Francisella</taxon>
    </lineage>
</organism>
<dbReference type="PROSITE" id="PS51012">
    <property type="entry name" value="ABC_TM2"/>
    <property type="match status" value="1"/>
</dbReference>
<keyword evidence="4 8" id="KW-1003">Cell membrane</keyword>
<feature type="transmembrane region" description="Helical" evidence="8">
    <location>
        <begin position="26"/>
        <end position="46"/>
    </location>
</feature>
<dbReference type="InterPro" id="IPR013525">
    <property type="entry name" value="ABC2_TM"/>
</dbReference>
<evidence type="ECO:0000313" key="10">
    <source>
        <dbReference type="EMBL" id="GMN89203.1"/>
    </source>
</evidence>
<keyword evidence="7 8" id="KW-0472">Membrane</keyword>
<dbReference type="Proteomes" id="UP001628164">
    <property type="component" value="Unassembled WGS sequence"/>
</dbReference>
<dbReference type="Pfam" id="PF12698">
    <property type="entry name" value="ABC2_membrane_3"/>
    <property type="match status" value="1"/>
</dbReference>
<accession>A0ABQ6PEP9</accession>
<dbReference type="InterPro" id="IPR000412">
    <property type="entry name" value="ABC_2_transport"/>
</dbReference>
<evidence type="ECO:0000313" key="11">
    <source>
        <dbReference type="Proteomes" id="UP001628164"/>
    </source>
</evidence>
<comment type="similarity">
    <text evidence="2 8">Belongs to the ABC-2 integral membrane protein family.</text>
</comment>
<dbReference type="InterPro" id="IPR047817">
    <property type="entry name" value="ABC2_TM_bact-type"/>
</dbReference>
<dbReference type="InterPro" id="IPR051449">
    <property type="entry name" value="ABC-2_transporter_component"/>
</dbReference>
<evidence type="ECO:0000259" key="9">
    <source>
        <dbReference type="PROSITE" id="PS51012"/>
    </source>
</evidence>
<gene>
    <name evidence="10" type="ORF">fsci_06890</name>
</gene>
<feature type="transmembrane region" description="Helical" evidence="8">
    <location>
        <begin position="349"/>
        <end position="368"/>
    </location>
</feature>
<keyword evidence="5 8" id="KW-0812">Transmembrane</keyword>